<evidence type="ECO:0000313" key="8">
    <source>
        <dbReference type="Proteomes" id="UP001589707"/>
    </source>
</evidence>
<protein>
    <recommendedName>
        <fullName evidence="5">Putative 3-methyladenine DNA glycosylase</fullName>
        <ecNumber evidence="5">3.2.2.-</ecNumber>
    </recommendedName>
</protein>
<evidence type="ECO:0000256" key="6">
    <source>
        <dbReference type="SAM" id="MobiDB-lite"/>
    </source>
</evidence>
<evidence type="ECO:0000256" key="4">
    <source>
        <dbReference type="ARBA" id="ARBA00023204"/>
    </source>
</evidence>
<reference evidence="7 8" key="1">
    <citation type="submission" date="2024-09" db="EMBL/GenBank/DDBJ databases">
        <authorList>
            <person name="Sun Q."/>
            <person name="Mori K."/>
        </authorList>
    </citation>
    <scope>NUCLEOTIDE SEQUENCE [LARGE SCALE GENOMIC DNA]</scope>
    <source>
        <strain evidence="7 8">JCM 11683</strain>
    </source>
</reference>
<dbReference type="RefSeq" id="WP_376840692.1">
    <property type="nucleotide sequence ID" value="NZ_JBHMAU010000066.1"/>
</dbReference>
<keyword evidence="8" id="KW-1185">Reference proteome</keyword>
<feature type="compositionally biased region" description="Basic and acidic residues" evidence="6">
    <location>
        <begin position="237"/>
        <end position="251"/>
    </location>
</feature>
<feature type="compositionally biased region" description="Low complexity" evidence="6">
    <location>
        <begin position="208"/>
        <end position="223"/>
    </location>
</feature>
<evidence type="ECO:0000313" key="7">
    <source>
        <dbReference type="EMBL" id="MFB9776838.1"/>
    </source>
</evidence>
<feature type="region of interest" description="Disordered" evidence="6">
    <location>
        <begin position="181"/>
        <end position="251"/>
    </location>
</feature>
<dbReference type="EC" id="3.2.2.-" evidence="5"/>
<dbReference type="GO" id="GO:0016798">
    <property type="term" value="F:hydrolase activity, acting on glycosyl bonds"/>
    <property type="evidence" value="ECO:0007669"/>
    <property type="project" value="UniProtKB-KW"/>
</dbReference>
<name>A0ABV5X3X9_9MICO</name>
<dbReference type="CDD" id="cd00540">
    <property type="entry name" value="AAG"/>
    <property type="match status" value="1"/>
</dbReference>
<dbReference type="NCBIfam" id="TIGR00567">
    <property type="entry name" value="3mg"/>
    <property type="match status" value="1"/>
</dbReference>
<keyword evidence="7" id="KW-0326">Glycosidase</keyword>
<organism evidence="7 8">
    <name type="scientific">Brevibacterium otitidis</name>
    <dbReference type="NCBI Taxonomy" id="53364"/>
    <lineage>
        <taxon>Bacteria</taxon>
        <taxon>Bacillati</taxon>
        <taxon>Actinomycetota</taxon>
        <taxon>Actinomycetes</taxon>
        <taxon>Micrococcales</taxon>
        <taxon>Brevibacteriaceae</taxon>
        <taxon>Brevibacterium</taxon>
    </lineage>
</organism>
<gene>
    <name evidence="7" type="ORF">ACFFN1_10585</name>
</gene>
<dbReference type="Gene3D" id="3.10.300.10">
    <property type="entry name" value="Methylpurine-DNA glycosylase (MPG)"/>
    <property type="match status" value="1"/>
</dbReference>
<keyword evidence="3 5" id="KW-0378">Hydrolase</keyword>
<dbReference type="InterPro" id="IPR003180">
    <property type="entry name" value="MPG"/>
</dbReference>
<comment type="similarity">
    <text evidence="1 5">Belongs to the DNA glycosylase MPG family.</text>
</comment>
<dbReference type="Pfam" id="PF02245">
    <property type="entry name" value="Pur_DNA_glyco"/>
    <property type="match status" value="1"/>
</dbReference>
<dbReference type="HAMAP" id="MF_00527">
    <property type="entry name" value="3MGH"/>
    <property type="match status" value="1"/>
</dbReference>
<sequence length="251" mass="25823">MGRQTRSDPLSGYFDRPVHTVAPALLGGVLSWVAGDQVISVRLTEVEAYGGAADPGSHAHRGRTARNATMFGPPGHLYCYLSYGMHRLLNIICQQPGDPAAVLLRAGEVVSGHALANARRMRSRGRAVAEHELARGPGCLGQVFAATAATDGAPITLTPAPPASAAFEVPAAAEVPAAPEVPAGWSFTPPAARSPMRPGRGSASPVPAATRTSSRGASSSPQTRPSPASFPAADGQEAPHDLPQDRHPCAG</sequence>
<evidence type="ECO:0000256" key="2">
    <source>
        <dbReference type="ARBA" id="ARBA00022763"/>
    </source>
</evidence>
<keyword evidence="4 5" id="KW-0234">DNA repair</keyword>
<dbReference type="PANTHER" id="PTHR10429:SF0">
    <property type="entry name" value="DNA-3-METHYLADENINE GLYCOSYLASE"/>
    <property type="match status" value="1"/>
</dbReference>
<dbReference type="SUPFAM" id="SSF50486">
    <property type="entry name" value="FMT C-terminal domain-like"/>
    <property type="match status" value="1"/>
</dbReference>
<proteinExistence type="inferred from homology"/>
<comment type="caution">
    <text evidence="7">The sequence shown here is derived from an EMBL/GenBank/DDBJ whole genome shotgun (WGS) entry which is preliminary data.</text>
</comment>
<keyword evidence="2 5" id="KW-0227">DNA damage</keyword>
<dbReference type="PANTHER" id="PTHR10429">
    <property type="entry name" value="DNA-3-METHYLADENINE GLYCOSYLASE"/>
    <property type="match status" value="1"/>
</dbReference>
<evidence type="ECO:0000256" key="5">
    <source>
        <dbReference type="HAMAP-Rule" id="MF_00527"/>
    </source>
</evidence>
<evidence type="ECO:0000256" key="3">
    <source>
        <dbReference type="ARBA" id="ARBA00022801"/>
    </source>
</evidence>
<dbReference type="Proteomes" id="UP001589707">
    <property type="component" value="Unassembled WGS sequence"/>
</dbReference>
<dbReference type="InterPro" id="IPR036995">
    <property type="entry name" value="MPG_sf"/>
</dbReference>
<dbReference type="InterPro" id="IPR011034">
    <property type="entry name" value="Formyl_transferase-like_C_sf"/>
</dbReference>
<accession>A0ABV5X3X9</accession>
<dbReference type="EMBL" id="JBHMAU010000066">
    <property type="protein sequence ID" value="MFB9776838.1"/>
    <property type="molecule type" value="Genomic_DNA"/>
</dbReference>
<evidence type="ECO:0000256" key="1">
    <source>
        <dbReference type="ARBA" id="ARBA00009232"/>
    </source>
</evidence>